<dbReference type="AlphaFoldDB" id="A0A1R0GWV9"/>
<comment type="caution">
    <text evidence="2">The sequence shown here is derived from an EMBL/GenBank/DDBJ whole genome shotgun (WGS) entry which is preliminary data.</text>
</comment>
<name>A0A1R0GWV9_9FUNG</name>
<dbReference type="InterPro" id="IPR040801">
    <property type="entry name" value="Ski2_N"/>
</dbReference>
<keyword evidence="3" id="KW-1185">Reference proteome</keyword>
<dbReference type="OrthoDB" id="10474839at2759"/>
<gene>
    <name evidence="2" type="ORF">AYI68_g4525</name>
</gene>
<proteinExistence type="predicted"/>
<dbReference type="Pfam" id="PF17911">
    <property type="entry name" value="Ski2_N"/>
    <property type="match status" value="1"/>
</dbReference>
<protein>
    <recommendedName>
        <fullName evidence="1">Ski2 N-terminal domain-containing protein</fullName>
    </recommendedName>
</protein>
<organism evidence="2 3">
    <name type="scientific">Smittium mucronatum</name>
    <dbReference type="NCBI Taxonomy" id="133383"/>
    <lineage>
        <taxon>Eukaryota</taxon>
        <taxon>Fungi</taxon>
        <taxon>Fungi incertae sedis</taxon>
        <taxon>Zoopagomycota</taxon>
        <taxon>Kickxellomycotina</taxon>
        <taxon>Harpellomycetes</taxon>
        <taxon>Harpellales</taxon>
        <taxon>Legeriomycetaceae</taxon>
        <taxon>Smittium</taxon>
    </lineage>
</organism>
<dbReference type="Proteomes" id="UP000187455">
    <property type="component" value="Unassembled WGS sequence"/>
</dbReference>
<dbReference type="EMBL" id="LSSL01002513">
    <property type="protein sequence ID" value="OLY81372.1"/>
    <property type="molecule type" value="Genomic_DNA"/>
</dbReference>
<evidence type="ECO:0000259" key="1">
    <source>
        <dbReference type="Pfam" id="PF17911"/>
    </source>
</evidence>
<feature type="domain" description="Ski2 N-terminal" evidence="1">
    <location>
        <begin position="103"/>
        <end position="195"/>
    </location>
</feature>
<reference evidence="2 3" key="1">
    <citation type="journal article" date="2016" name="Mol. Biol. Evol.">
        <title>Genome-Wide Survey of Gut Fungi (Harpellales) Reveals the First Horizontally Transferred Ubiquitin Gene from a Mosquito Host.</title>
        <authorList>
            <person name="Wang Y."/>
            <person name="White M.M."/>
            <person name="Kvist S."/>
            <person name="Moncalvo J.M."/>
        </authorList>
    </citation>
    <scope>NUCLEOTIDE SEQUENCE [LARGE SCALE GENOMIC DNA]</scope>
    <source>
        <strain evidence="2 3">ALG-7-W6</strain>
    </source>
</reference>
<evidence type="ECO:0000313" key="3">
    <source>
        <dbReference type="Proteomes" id="UP000187455"/>
    </source>
</evidence>
<sequence length="230" mass="27120">MDKKSSQKLKKSKEILEVLENFRISPYVTGQGNSFRLNLEPINPDNEDSTNLSSLKLSWVEKFSFYDQEFGNFSFKEEISDYIENNILKPKPYMPKSLLPYFQRGFPVEVNYEEIIKEEPSTEQWMSVKWKRNIETNSVEDVFEDEIVISLDDEESMNLNRPFQGDSVNPVDKRIGIPFWPGGISKNSIDGYSQEYDKVSHSVIEDQDRYYPNEINWSEMWEDLLDGRFF</sequence>
<evidence type="ECO:0000313" key="2">
    <source>
        <dbReference type="EMBL" id="OLY81372.1"/>
    </source>
</evidence>
<accession>A0A1R0GWV9</accession>